<proteinExistence type="predicted"/>
<keyword evidence="3" id="KW-1185">Reference proteome</keyword>
<evidence type="ECO:0000259" key="1">
    <source>
        <dbReference type="Pfam" id="PF00535"/>
    </source>
</evidence>
<dbReference type="Gene3D" id="3.90.550.10">
    <property type="entry name" value="Spore Coat Polysaccharide Biosynthesis Protein SpsA, Chain A"/>
    <property type="match status" value="1"/>
</dbReference>
<reference evidence="2 3" key="1">
    <citation type="submission" date="2020-03" db="EMBL/GenBank/DDBJ databases">
        <authorList>
            <person name="Sun Q."/>
        </authorList>
    </citation>
    <scope>NUCLEOTIDE SEQUENCE [LARGE SCALE GENOMIC DNA]</scope>
    <source>
        <strain evidence="2 3">JC162</strain>
    </source>
</reference>
<evidence type="ECO:0000313" key="2">
    <source>
        <dbReference type="EMBL" id="NMJ43898.1"/>
    </source>
</evidence>
<dbReference type="PANTHER" id="PTHR48090:SF7">
    <property type="entry name" value="RFBJ PROTEIN"/>
    <property type="match status" value="1"/>
</dbReference>
<dbReference type="SUPFAM" id="SSF53448">
    <property type="entry name" value="Nucleotide-diphospho-sugar transferases"/>
    <property type="match status" value="1"/>
</dbReference>
<dbReference type="RefSeq" id="WP_170056091.1">
    <property type="nucleotide sequence ID" value="NZ_JABBKX010000010.1"/>
</dbReference>
<dbReference type="Pfam" id="PF13489">
    <property type="entry name" value="Methyltransf_23"/>
    <property type="match status" value="1"/>
</dbReference>
<dbReference type="Pfam" id="PF00535">
    <property type="entry name" value="Glycos_transf_2"/>
    <property type="match status" value="1"/>
</dbReference>
<dbReference type="EMBL" id="JABBKX010000010">
    <property type="protein sequence ID" value="NMJ43898.1"/>
    <property type="molecule type" value="Genomic_DNA"/>
</dbReference>
<dbReference type="Proteomes" id="UP000548582">
    <property type="component" value="Unassembled WGS sequence"/>
</dbReference>
<dbReference type="InterPro" id="IPR029044">
    <property type="entry name" value="Nucleotide-diphossugar_trans"/>
</dbReference>
<protein>
    <submittedName>
        <fullName evidence="2">Glycosyltransferase</fullName>
    </submittedName>
</protein>
<comment type="caution">
    <text evidence="2">The sequence shown here is derived from an EMBL/GenBank/DDBJ whole genome shotgun (WGS) entry which is preliminary data.</text>
</comment>
<accession>A0A848EKJ4</accession>
<dbReference type="InterPro" id="IPR029063">
    <property type="entry name" value="SAM-dependent_MTases_sf"/>
</dbReference>
<dbReference type="InterPro" id="IPR001173">
    <property type="entry name" value="Glyco_trans_2-like"/>
</dbReference>
<feature type="domain" description="Glycosyltransferase 2-like" evidence="1">
    <location>
        <begin position="31"/>
        <end position="200"/>
    </location>
</feature>
<keyword evidence="2" id="KW-0808">Transferase</keyword>
<sequence length="527" mass="57946">MRPFEGGEAEMLDLSDAPAVHEVAVTRRLLVLIVAYEAEATVASVIARIPAVVPGVNVSILVLDDGSLDQTFEAACAASTPHPVHVLRNPVNQGYGGNQKIGYQFAVANGFDIVALIHGDGQYGPEHLPRLIAPLLAGEAEAVLGSRMMDRRGALRGGMPLYKFLGNRILTEIQNGITGAKLHEYHTGYRIYSVEILKKLPFHRNTNNFHFDTEIILQLMSLSARITELSIPTYYGNEVCRVNGLTYAAKVVATTLRWRMRASGLLQDSKYPFAAGPAVYQPKLDFPSTHSWVVDAVPHGSTVFDIGCSDGHVAASLAAKGCRVIGVDQVPPADPRPFARFLMHDLEHGLPDPEERIDYILALDVIEHLRVPERLLEEIHVISSRNRGARLIISTGNVAFFIVRFMLLFGKFNYGVRGILDFTHTRLFTFASLSRALRDSAFSVERTVGIPAPFPLALGRNRIARALLWLNQGLIRISRGLFAFQMLMVCRPVPSLDWLLEDAVKEALKRTSASVPAATEEVSTGRA</sequence>
<dbReference type="SUPFAM" id="SSF53335">
    <property type="entry name" value="S-adenosyl-L-methionine-dependent methyltransferases"/>
    <property type="match status" value="1"/>
</dbReference>
<dbReference type="CDD" id="cd02440">
    <property type="entry name" value="AdoMet_MTases"/>
    <property type="match status" value="1"/>
</dbReference>
<name>A0A848EKJ4_9PROT</name>
<evidence type="ECO:0000313" key="3">
    <source>
        <dbReference type="Proteomes" id="UP000548582"/>
    </source>
</evidence>
<organism evidence="2 3">
    <name type="scientific">Neoroseomonas marina</name>
    <dbReference type="NCBI Taxonomy" id="1232220"/>
    <lineage>
        <taxon>Bacteria</taxon>
        <taxon>Pseudomonadati</taxon>
        <taxon>Pseudomonadota</taxon>
        <taxon>Alphaproteobacteria</taxon>
        <taxon>Acetobacterales</taxon>
        <taxon>Acetobacteraceae</taxon>
        <taxon>Neoroseomonas</taxon>
    </lineage>
</organism>
<dbReference type="AlphaFoldDB" id="A0A848EKJ4"/>
<dbReference type="CDD" id="cd04179">
    <property type="entry name" value="DPM_DPG-synthase_like"/>
    <property type="match status" value="1"/>
</dbReference>
<dbReference type="GO" id="GO:0016740">
    <property type="term" value="F:transferase activity"/>
    <property type="evidence" value="ECO:0007669"/>
    <property type="project" value="UniProtKB-KW"/>
</dbReference>
<dbReference type="PANTHER" id="PTHR48090">
    <property type="entry name" value="UNDECAPRENYL-PHOSPHATE 4-DEOXY-4-FORMAMIDO-L-ARABINOSE TRANSFERASE-RELATED"/>
    <property type="match status" value="1"/>
</dbReference>
<dbReference type="InterPro" id="IPR050256">
    <property type="entry name" value="Glycosyltransferase_2"/>
</dbReference>
<gene>
    <name evidence="2" type="ORF">GWK16_21805</name>
</gene>
<dbReference type="Gene3D" id="3.40.50.150">
    <property type="entry name" value="Vaccinia Virus protein VP39"/>
    <property type="match status" value="1"/>
</dbReference>